<dbReference type="CDD" id="cd02142">
    <property type="entry name" value="McbC_SagB-like_oxidoreductase"/>
    <property type="match status" value="1"/>
</dbReference>
<name>A0A5C0XS05_PYRFU</name>
<evidence type="ECO:0000313" key="2">
    <source>
        <dbReference type="EMBL" id="QEK79657.1"/>
    </source>
</evidence>
<evidence type="ECO:0000259" key="1">
    <source>
        <dbReference type="Pfam" id="PF00881"/>
    </source>
</evidence>
<gene>
    <name evidence="2" type="ORF">PFDSM3638_10435</name>
</gene>
<dbReference type="AlphaFoldDB" id="A0A5C0XS05"/>
<dbReference type="GO" id="GO:0016491">
    <property type="term" value="F:oxidoreductase activity"/>
    <property type="evidence" value="ECO:0007669"/>
    <property type="project" value="InterPro"/>
</dbReference>
<evidence type="ECO:0000313" key="3">
    <source>
        <dbReference type="Proteomes" id="UP000324354"/>
    </source>
</evidence>
<dbReference type="OrthoDB" id="10206at2157"/>
<dbReference type="Pfam" id="PF00881">
    <property type="entry name" value="Nitroreductase"/>
    <property type="match status" value="1"/>
</dbReference>
<feature type="domain" description="Nitroreductase" evidence="1">
    <location>
        <begin position="85"/>
        <end position="274"/>
    </location>
</feature>
<dbReference type="EMBL" id="CP023154">
    <property type="protein sequence ID" value="QEK79657.1"/>
    <property type="molecule type" value="Genomic_DNA"/>
</dbReference>
<dbReference type="InterPro" id="IPR029479">
    <property type="entry name" value="Nitroreductase"/>
</dbReference>
<accession>A0A5C0XS05</accession>
<dbReference type="SUPFAM" id="SSF55469">
    <property type="entry name" value="FMN-dependent nitroreductase-like"/>
    <property type="match status" value="1"/>
</dbReference>
<dbReference type="Gene3D" id="3.40.109.10">
    <property type="entry name" value="NADH Oxidase"/>
    <property type="match status" value="1"/>
</dbReference>
<protein>
    <recommendedName>
        <fullName evidence="1">Nitroreductase domain-containing protein</fullName>
    </recommendedName>
</protein>
<dbReference type="NCBIfam" id="TIGR03605">
    <property type="entry name" value="antibiot_sagB"/>
    <property type="match status" value="1"/>
</dbReference>
<dbReference type="RefSeq" id="WP_004068677.1">
    <property type="nucleotide sequence ID" value="NC_003413.1"/>
</dbReference>
<dbReference type="PANTHER" id="PTHR43745:SF2">
    <property type="entry name" value="NITROREDUCTASE MJ1384-RELATED"/>
    <property type="match status" value="1"/>
</dbReference>
<proteinExistence type="predicted"/>
<dbReference type="GeneID" id="41713892"/>
<dbReference type="InterPro" id="IPR000415">
    <property type="entry name" value="Nitroreductase-like"/>
</dbReference>
<organism evidence="2 3">
    <name type="scientific">Pyrococcus furiosus (strain ATCC 43587 / DSM 3638 / JCM 8422 / Vc1)</name>
    <dbReference type="NCBI Taxonomy" id="186497"/>
    <lineage>
        <taxon>Archaea</taxon>
        <taxon>Methanobacteriati</taxon>
        <taxon>Methanobacteriota</taxon>
        <taxon>Thermococci</taxon>
        <taxon>Thermococcales</taxon>
        <taxon>Thermococcaceae</taxon>
        <taxon>Pyrococcus</taxon>
    </lineage>
</organism>
<dbReference type="Proteomes" id="UP000324354">
    <property type="component" value="Chromosome"/>
</dbReference>
<reference evidence="2 3" key="1">
    <citation type="submission" date="2017-08" db="EMBL/GenBank/DDBJ databases">
        <title>Resequencing and Reannotation of the genome of Pyrococcus furiosus type strain DSM3638.</title>
        <authorList>
            <person name="Reichelt R.M."/>
            <person name="Bunk B."/>
        </authorList>
    </citation>
    <scope>NUCLEOTIDE SEQUENCE [LARGE SCALE GENOMIC DNA]</scope>
    <source>
        <strain evidence="2 3">DSM 3638</strain>
    </source>
</reference>
<dbReference type="PANTHER" id="PTHR43745">
    <property type="entry name" value="NITROREDUCTASE MJ1384-RELATED"/>
    <property type="match status" value="1"/>
</dbReference>
<dbReference type="GeneID" id="13301109"/>
<dbReference type="InterPro" id="IPR020051">
    <property type="entry name" value="SagB-type_dehydrogenase"/>
</dbReference>
<dbReference type="InterPro" id="IPR052544">
    <property type="entry name" value="Bacteriocin_Proc_Enz"/>
</dbReference>
<sequence length="277" mass="31970">MVHYFVKVTKNRKKSTILDLGLLFHKNTSINPSNAKETSERIQKFYRTVNIDEFLFPSKQYVDRTRIKLPRIDVTSFSYDLVRAIVTRRSIRTFSYEPIKLNELSVLLKLSSGVVLIQDEENHSIYHRSFPTAGGLNSCHVYLISLNVDDLPFGSYYYDPLTHELIKIEEYQISQKNEFLDTLVKVLGNQEWIRTAGLILIITGDYSKIRLKYGDRGYRYLLLEAGHIMQNFYLIASMLNLGVCSIGGFYDDYIAKLIHVDNTNELVLYLGGMGKLV</sequence>